<sequence>MSIKVEVINKEYVYSYKALNENIIAFDNKDEARKYGMDTKAASIFIGCSAYTIRELARKKEIPHYWVGNRIMFTKQALVKWIAKQEDRNWKYQHSEVDIRERCKK</sequence>
<dbReference type="AlphaFoldDB" id="A0A4R2TFY3"/>
<dbReference type="EMBL" id="SLYC01000025">
    <property type="protein sequence ID" value="TCQ01596.1"/>
    <property type="molecule type" value="Genomic_DNA"/>
</dbReference>
<keyword evidence="3" id="KW-1185">Reference proteome</keyword>
<dbReference type="InterPro" id="IPR041657">
    <property type="entry name" value="HTH_17"/>
</dbReference>
<evidence type="ECO:0000313" key="3">
    <source>
        <dbReference type="Proteomes" id="UP000295504"/>
    </source>
</evidence>
<comment type="caution">
    <text evidence="2">The sequence shown here is derived from an EMBL/GenBank/DDBJ whole genome shotgun (WGS) entry which is preliminary data.</text>
</comment>
<gene>
    <name evidence="2" type="ORF">EDD79_10253</name>
</gene>
<dbReference type="RefSeq" id="WP_132848833.1">
    <property type="nucleotide sequence ID" value="NZ_CP058648.1"/>
</dbReference>
<protein>
    <submittedName>
        <fullName evidence="2">Excisionase family DNA binding protein</fullName>
    </submittedName>
</protein>
<feature type="domain" description="Helix-turn-helix" evidence="1">
    <location>
        <begin position="39"/>
        <end position="85"/>
    </location>
</feature>
<evidence type="ECO:0000259" key="1">
    <source>
        <dbReference type="Pfam" id="PF12728"/>
    </source>
</evidence>
<evidence type="ECO:0000313" key="2">
    <source>
        <dbReference type="EMBL" id="TCQ01596.1"/>
    </source>
</evidence>
<dbReference type="OrthoDB" id="26294at2"/>
<name>A0A4R2TFY3_9FIRM</name>
<proteinExistence type="predicted"/>
<organism evidence="2 3">
    <name type="scientific">Serpentinicella alkaliphila</name>
    <dbReference type="NCBI Taxonomy" id="1734049"/>
    <lineage>
        <taxon>Bacteria</taxon>
        <taxon>Bacillati</taxon>
        <taxon>Bacillota</taxon>
        <taxon>Clostridia</taxon>
        <taxon>Peptostreptococcales</taxon>
        <taxon>Natronincolaceae</taxon>
        <taxon>Serpentinicella</taxon>
    </lineage>
</organism>
<reference evidence="2 3" key="1">
    <citation type="submission" date="2019-03" db="EMBL/GenBank/DDBJ databases">
        <title>Genomic Encyclopedia of Type Strains, Phase IV (KMG-IV): sequencing the most valuable type-strain genomes for metagenomic binning, comparative biology and taxonomic classification.</title>
        <authorList>
            <person name="Goeker M."/>
        </authorList>
    </citation>
    <scope>NUCLEOTIDE SEQUENCE [LARGE SCALE GENOMIC DNA]</scope>
    <source>
        <strain evidence="2 3">DSM 100013</strain>
    </source>
</reference>
<accession>A0A4R2TFY3</accession>
<dbReference type="Proteomes" id="UP000295504">
    <property type="component" value="Unassembled WGS sequence"/>
</dbReference>
<dbReference type="Pfam" id="PF12728">
    <property type="entry name" value="HTH_17"/>
    <property type="match status" value="1"/>
</dbReference>